<dbReference type="CDD" id="cd06261">
    <property type="entry name" value="TM_PBP2"/>
    <property type="match status" value="1"/>
</dbReference>
<feature type="domain" description="ABC transmembrane type-1" evidence="8">
    <location>
        <begin position="84"/>
        <end position="273"/>
    </location>
</feature>
<feature type="transmembrane region" description="Helical" evidence="7">
    <location>
        <begin position="148"/>
        <end position="165"/>
    </location>
</feature>
<dbReference type="GO" id="GO:0055085">
    <property type="term" value="P:transmembrane transport"/>
    <property type="evidence" value="ECO:0007669"/>
    <property type="project" value="InterPro"/>
</dbReference>
<dbReference type="InterPro" id="IPR035906">
    <property type="entry name" value="MetI-like_sf"/>
</dbReference>
<dbReference type="PANTHER" id="PTHR43386:SF23">
    <property type="entry name" value="ABC TRANSPORTER"/>
    <property type="match status" value="1"/>
</dbReference>
<accession>A0A1M5K4J7</accession>
<evidence type="ECO:0000256" key="3">
    <source>
        <dbReference type="ARBA" id="ARBA00022475"/>
    </source>
</evidence>
<keyword evidence="5 7" id="KW-1133">Transmembrane helix</keyword>
<dbReference type="PANTHER" id="PTHR43386">
    <property type="entry name" value="OLIGOPEPTIDE TRANSPORT SYSTEM PERMEASE PROTEIN APPC"/>
    <property type="match status" value="1"/>
</dbReference>
<comment type="subcellular location">
    <subcellularLocation>
        <location evidence="1 7">Cell membrane</location>
        <topology evidence="1 7">Multi-pass membrane protein</topology>
    </subcellularLocation>
</comment>
<evidence type="ECO:0000259" key="8">
    <source>
        <dbReference type="PROSITE" id="PS50928"/>
    </source>
</evidence>
<dbReference type="OrthoDB" id="9783218at2"/>
<dbReference type="AlphaFoldDB" id="A0A1M5K4J7"/>
<gene>
    <name evidence="9" type="ORF">SAMN05444483_11342</name>
</gene>
<dbReference type="Gene3D" id="1.10.3720.10">
    <property type="entry name" value="MetI-like"/>
    <property type="match status" value="1"/>
</dbReference>
<keyword evidence="6 7" id="KW-0472">Membrane</keyword>
<name>A0A1M5K4J7_SALEC</name>
<evidence type="ECO:0000256" key="5">
    <source>
        <dbReference type="ARBA" id="ARBA00022989"/>
    </source>
</evidence>
<proteinExistence type="inferred from homology"/>
<dbReference type="STRING" id="1073325.SAMN05444483_11342"/>
<feature type="transmembrane region" description="Helical" evidence="7">
    <location>
        <begin position="86"/>
        <end position="109"/>
    </location>
</feature>
<evidence type="ECO:0000256" key="2">
    <source>
        <dbReference type="ARBA" id="ARBA00022448"/>
    </source>
</evidence>
<keyword evidence="10" id="KW-1185">Reference proteome</keyword>
<dbReference type="Pfam" id="PF00528">
    <property type="entry name" value="BPD_transp_1"/>
    <property type="match status" value="1"/>
</dbReference>
<feature type="transmembrane region" description="Helical" evidence="7">
    <location>
        <begin position="204"/>
        <end position="230"/>
    </location>
</feature>
<organism evidence="9 10">
    <name type="scientific">Salegentibacter echinorum</name>
    <dbReference type="NCBI Taxonomy" id="1073325"/>
    <lineage>
        <taxon>Bacteria</taxon>
        <taxon>Pseudomonadati</taxon>
        <taxon>Bacteroidota</taxon>
        <taxon>Flavobacteriia</taxon>
        <taxon>Flavobacteriales</taxon>
        <taxon>Flavobacteriaceae</taxon>
        <taxon>Salegentibacter</taxon>
    </lineage>
</organism>
<dbReference type="RefSeq" id="WP_072880980.1">
    <property type="nucleotide sequence ID" value="NZ_FQVT01000013.1"/>
</dbReference>
<dbReference type="InterPro" id="IPR050366">
    <property type="entry name" value="BP-dependent_transpt_permease"/>
</dbReference>
<dbReference type="Proteomes" id="UP000183945">
    <property type="component" value="Unassembled WGS sequence"/>
</dbReference>
<dbReference type="SUPFAM" id="SSF161098">
    <property type="entry name" value="MetI-like"/>
    <property type="match status" value="1"/>
</dbReference>
<keyword evidence="4 7" id="KW-0812">Transmembrane</keyword>
<dbReference type="InterPro" id="IPR000515">
    <property type="entry name" value="MetI-like"/>
</dbReference>
<evidence type="ECO:0000313" key="9">
    <source>
        <dbReference type="EMBL" id="SHG47685.1"/>
    </source>
</evidence>
<evidence type="ECO:0000256" key="7">
    <source>
        <dbReference type="RuleBase" id="RU363032"/>
    </source>
</evidence>
<evidence type="ECO:0000256" key="6">
    <source>
        <dbReference type="ARBA" id="ARBA00023136"/>
    </source>
</evidence>
<keyword evidence="3" id="KW-1003">Cell membrane</keyword>
<feature type="transmembrane region" description="Helical" evidence="7">
    <location>
        <begin position="121"/>
        <end position="142"/>
    </location>
</feature>
<dbReference type="GO" id="GO:0005886">
    <property type="term" value="C:plasma membrane"/>
    <property type="evidence" value="ECO:0007669"/>
    <property type="project" value="UniProtKB-SubCell"/>
</dbReference>
<comment type="similarity">
    <text evidence="7">Belongs to the binding-protein-dependent transport system permease family.</text>
</comment>
<evidence type="ECO:0000313" key="10">
    <source>
        <dbReference type="Proteomes" id="UP000183945"/>
    </source>
</evidence>
<reference evidence="10" key="1">
    <citation type="submission" date="2016-11" db="EMBL/GenBank/DDBJ databases">
        <authorList>
            <person name="Varghese N."/>
            <person name="Submissions S."/>
        </authorList>
    </citation>
    <scope>NUCLEOTIDE SEQUENCE [LARGE SCALE GENOMIC DNA]</scope>
    <source>
        <strain evidence="10">DSM 24579</strain>
    </source>
</reference>
<sequence>MAKHIRLKYKLSQRFEGRNPRKHALIVSIAAIVCLFTLVIVGAFVNVEGLDVNFMAKNNPPSFTHIFGTDWLGRDMLIRTLKGLNLSFWIGVLAATLSVIIAVSFSILSSVNKTLDAVVTWLIDLFMGIPHIITLILISFALGGGLKGVVIGVALTHWPMLTRLLRAEVMQIKSMEYIGVSQNMGKSWWWIGTHHILPHLLPQLIVGFILLFPHAILHEAAITFLGFGLSSEQPAIGIILSEAMRYLSSGMWWLAFFPGFSLLIMVFLFDVLGRNLRKLIDPLNGQKL</sequence>
<dbReference type="EMBL" id="FQVT01000013">
    <property type="protein sequence ID" value="SHG47685.1"/>
    <property type="molecule type" value="Genomic_DNA"/>
</dbReference>
<feature type="transmembrane region" description="Helical" evidence="7">
    <location>
        <begin position="24"/>
        <end position="45"/>
    </location>
</feature>
<protein>
    <submittedName>
        <fullName evidence="9">Peptide/nickel transport system permease protein</fullName>
    </submittedName>
</protein>
<evidence type="ECO:0000256" key="4">
    <source>
        <dbReference type="ARBA" id="ARBA00022692"/>
    </source>
</evidence>
<evidence type="ECO:0000256" key="1">
    <source>
        <dbReference type="ARBA" id="ARBA00004651"/>
    </source>
</evidence>
<feature type="transmembrane region" description="Helical" evidence="7">
    <location>
        <begin position="250"/>
        <end position="269"/>
    </location>
</feature>
<keyword evidence="2 7" id="KW-0813">Transport</keyword>
<dbReference type="PROSITE" id="PS50928">
    <property type="entry name" value="ABC_TM1"/>
    <property type="match status" value="1"/>
</dbReference>